<comment type="caution">
    <text evidence="3">The sequence shown here is derived from an EMBL/GenBank/DDBJ whole genome shotgun (WGS) entry which is preliminary data.</text>
</comment>
<evidence type="ECO:0000256" key="2">
    <source>
        <dbReference type="SAM" id="SignalP"/>
    </source>
</evidence>
<sequence>MQTKTLAILLAAATGSLAQQLGPSFCSSWSSHYNSGCQNIKSLGRCESTTTSAGDMIVIYVFSDSPTSDTEGCGQWAINAASADIGLPGATTDPNYTGCTNNDPVKKRSIDNAMEAFPGMDSDPYISQLDSTLERRVDLPTGPALVPGTAAAIGQWIVVAGQTLVVDALDVDMAATGLNDIQFLNLLPGACQQLGGFSDHSGLTYQAVFPNQRGSGPFLEDGILVSYDGDVNGGIPGVPSGPGGSITTSQWTTILGAFATNLQQGTSTIVRRVKARFTLGVGGAAVLAITFVVFDGNT</sequence>
<evidence type="ECO:0000256" key="1">
    <source>
        <dbReference type="SAM" id="Phobius"/>
    </source>
</evidence>
<accession>A0AAN8A4W8</accession>
<reference evidence="3" key="1">
    <citation type="submission" date="2023-08" db="EMBL/GenBank/DDBJ databases">
        <title>Black Yeasts Isolated from many extreme environments.</title>
        <authorList>
            <person name="Coleine C."/>
            <person name="Stajich J.E."/>
            <person name="Selbmann L."/>
        </authorList>
    </citation>
    <scope>NUCLEOTIDE SEQUENCE</scope>
    <source>
        <strain evidence="3">CCFEE 5810</strain>
    </source>
</reference>
<evidence type="ECO:0000313" key="3">
    <source>
        <dbReference type="EMBL" id="KAK5706235.1"/>
    </source>
</evidence>
<dbReference type="EMBL" id="JAVRQU010000002">
    <property type="protein sequence ID" value="KAK5706235.1"/>
    <property type="molecule type" value="Genomic_DNA"/>
</dbReference>
<dbReference type="AlphaFoldDB" id="A0AAN8A4W8"/>
<keyword evidence="2" id="KW-0732">Signal</keyword>
<name>A0AAN8A4W8_9PEZI</name>
<feature type="signal peptide" evidence="2">
    <location>
        <begin position="1"/>
        <end position="18"/>
    </location>
</feature>
<feature type="chain" id="PRO_5042931984" evidence="2">
    <location>
        <begin position="19"/>
        <end position="298"/>
    </location>
</feature>
<evidence type="ECO:0000313" key="4">
    <source>
        <dbReference type="Proteomes" id="UP001310594"/>
    </source>
</evidence>
<dbReference type="Proteomes" id="UP001310594">
    <property type="component" value="Unassembled WGS sequence"/>
</dbReference>
<protein>
    <submittedName>
        <fullName evidence="3">Uncharacterized protein</fullName>
    </submittedName>
</protein>
<keyword evidence="1" id="KW-1133">Transmembrane helix</keyword>
<organism evidence="3 4">
    <name type="scientific">Elasticomyces elasticus</name>
    <dbReference type="NCBI Taxonomy" id="574655"/>
    <lineage>
        <taxon>Eukaryota</taxon>
        <taxon>Fungi</taxon>
        <taxon>Dikarya</taxon>
        <taxon>Ascomycota</taxon>
        <taxon>Pezizomycotina</taxon>
        <taxon>Dothideomycetes</taxon>
        <taxon>Dothideomycetidae</taxon>
        <taxon>Mycosphaerellales</taxon>
        <taxon>Teratosphaeriaceae</taxon>
        <taxon>Elasticomyces</taxon>
    </lineage>
</organism>
<proteinExistence type="predicted"/>
<keyword evidence="1" id="KW-0812">Transmembrane</keyword>
<keyword evidence="1" id="KW-0472">Membrane</keyword>
<gene>
    <name evidence="3" type="ORF">LTR97_001222</name>
</gene>
<feature type="transmembrane region" description="Helical" evidence="1">
    <location>
        <begin position="277"/>
        <end position="294"/>
    </location>
</feature>